<dbReference type="PANTHER" id="PTHR14969:SF13">
    <property type="entry name" value="AT30094P"/>
    <property type="match status" value="1"/>
</dbReference>
<dbReference type="Gene3D" id="1.20.144.10">
    <property type="entry name" value="Phosphatidic acid phosphatase type 2/haloperoxidase"/>
    <property type="match status" value="1"/>
</dbReference>
<reference evidence="4" key="1">
    <citation type="submission" date="2020-12" db="EMBL/GenBank/DDBJ databases">
        <title>Bacterial novel species Mucilaginibacter sp. SD-g isolated from soil.</title>
        <authorList>
            <person name="Jung H.-Y."/>
        </authorList>
    </citation>
    <scope>NUCLEOTIDE SEQUENCE</scope>
    <source>
        <strain evidence="4">SD-g</strain>
    </source>
</reference>
<feature type="transmembrane region" description="Helical" evidence="1">
    <location>
        <begin position="177"/>
        <end position="196"/>
    </location>
</feature>
<feature type="chain" id="PRO_5037647590" evidence="2">
    <location>
        <begin position="19"/>
        <end position="259"/>
    </location>
</feature>
<keyword evidence="1" id="KW-0812">Transmembrane</keyword>
<evidence type="ECO:0000256" key="2">
    <source>
        <dbReference type="SAM" id="SignalP"/>
    </source>
</evidence>
<keyword evidence="1" id="KW-1133">Transmembrane helix</keyword>
<feature type="domain" description="Phosphatidic acid phosphatase type 2/haloperoxidase" evidence="3">
    <location>
        <begin position="119"/>
        <end position="220"/>
    </location>
</feature>
<dbReference type="EMBL" id="JAEHFW010000001">
    <property type="protein sequence ID" value="MBK0378904.1"/>
    <property type="molecule type" value="Genomic_DNA"/>
</dbReference>
<dbReference type="Pfam" id="PF01569">
    <property type="entry name" value="PAP2"/>
    <property type="match status" value="1"/>
</dbReference>
<evidence type="ECO:0000256" key="1">
    <source>
        <dbReference type="SAM" id="Phobius"/>
    </source>
</evidence>
<dbReference type="RefSeq" id="WP_200065350.1">
    <property type="nucleotide sequence ID" value="NZ_JAEHFW010000001.1"/>
</dbReference>
<dbReference type="PANTHER" id="PTHR14969">
    <property type="entry name" value="SPHINGOSINE-1-PHOSPHATE PHOSPHOHYDROLASE"/>
    <property type="match status" value="1"/>
</dbReference>
<name>A0A934PQI5_9SPHI</name>
<keyword evidence="5" id="KW-1185">Reference proteome</keyword>
<keyword evidence="2" id="KW-0732">Signal</keyword>
<gene>
    <name evidence="4" type="ORF">I5M19_06275</name>
</gene>
<dbReference type="InterPro" id="IPR036938">
    <property type="entry name" value="PAP2/HPO_sf"/>
</dbReference>
<protein>
    <submittedName>
        <fullName evidence="4">Phosphatase PAP2 family protein</fullName>
    </submittedName>
</protein>
<dbReference type="SMART" id="SM00014">
    <property type="entry name" value="acidPPc"/>
    <property type="match status" value="1"/>
</dbReference>
<dbReference type="AlphaFoldDB" id="A0A934PQI5"/>
<organism evidence="4 5">
    <name type="scientific">Mucilaginibacter segetis</name>
    <dbReference type="NCBI Taxonomy" id="2793071"/>
    <lineage>
        <taxon>Bacteria</taxon>
        <taxon>Pseudomonadati</taxon>
        <taxon>Bacteroidota</taxon>
        <taxon>Sphingobacteriia</taxon>
        <taxon>Sphingobacteriales</taxon>
        <taxon>Sphingobacteriaceae</taxon>
        <taxon>Mucilaginibacter</taxon>
    </lineage>
</organism>
<dbReference type="CDD" id="cd03394">
    <property type="entry name" value="PAP2_like_5"/>
    <property type="match status" value="1"/>
</dbReference>
<evidence type="ECO:0000259" key="3">
    <source>
        <dbReference type="SMART" id="SM00014"/>
    </source>
</evidence>
<evidence type="ECO:0000313" key="4">
    <source>
        <dbReference type="EMBL" id="MBK0378904.1"/>
    </source>
</evidence>
<accession>A0A934PQI5</accession>
<dbReference type="Proteomes" id="UP000613193">
    <property type="component" value="Unassembled WGS sequence"/>
</dbReference>
<feature type="signal peptide" evidence="2">
    <location>
        <begin position="1"/>
        <end position="18"/>
    </location>
</feature>
<dbReference type="SUPFAM" id="SSF48317">
    <property type="entry name" value="Acid phosphatase/Vanadium-dependent haloperoxidase"/>
    <property type="match status" value="1"/>
</dbReference>
<evidence type="ECO:0000313" key="5">
    <source>
        <dbReference type="Proteomes" id="UP000613193"/>
    </source>
</evidence>
<proteinExistence type="predicted"/>
<keyword evidence="1" id="KW-0472">Membrane</keyword>
<feature type="transmembrane region" description="Helical" evidence="1">
    <location>
        <begin position="202"/>
        <end position="223"/>
    </location>
</feature>
<sequence length="259" mass="28792">MKKIIFILLSIISVTANAQISDTVNQYSTNIFAFPDAIPHSKSSIYSFIPPAAFITYGALSFKVKGIRQVDYNVYNDLIKDHPNFNNHIENYLQYAPVVMVYGLNIAGVQGKNSFIDRTILLGMSEGIMGLTVFSLKHATNRLRPDGSDRFSFPSGHTGNAFAAAEFMAQEYSEKSIWYGVAGYSFATATAILRVYNRDHWFSDVIAGAGFGIISTKAAYLIYPLFRNKLFHKNNSVRNSLIMPTYSNGVAGFAFVKQL</sequence>
<dbReference type="InterPro" id="IPR000326">
    <property type="entry name" value="PAP2/HPO"/>
</dbReference>
<comment type="caution">
    <text evidence="4">The sequence shown here is derived from an EMBL/GenBank/DDBJ whole genome shotgun (WGS) entry which is preliminary data.</text>
</comment>